<dbReference type="AlphaFoldDB" id="A0A4Z2BKC0"/>
<accession>A0A4Z2BKC0</accession>
<sequence>MALVSPQIIPEQPAAFLLVSRLLEQLLIVQLPEEVFSVLLLLVAPFLSPLAQAAPTQPAAQALGCLDRARHPRSDRALGLGKAPHLGVTPQRRLLRDSALAKPLFQVLVLLLASSLAVGGYLDSSSHHLVGVFLVQVQPMPAGQTPVEGSSAVWEVNQVRTLQIRTHSALLLRLEGLGSNHQLQTLCLAIVVPRPLVLDSPPSVNKKPAGLSLQARGALHPKGSAPILLQQNQVVSGAPRCLAVRLPSAALNHLVPQHRLVKLQLSTIRWVPRLAKCLERERQLPTWADLALHHLPVARRSVL</sequence>
<comment type="caution">
    <text evidence="1">The sequence shown here is derived from an EMBL/GenBank/DDBJ whole genome shotgun (WGS) entry which is preliminary data.</text>
</comment>
<evidence type="ECO:0000313" key="2">
    <source>
        <dbReference type="Proteomes" id="UP000516260"/>
    </source>
</evidence>
<proteinExistence type="predicted"/>
<gene>
    <name evidence="1" type="ORF">fugu_019384</name>
</gene>
<name>A0A4Z2BKC0_9TELE</name>
<dbReference type="EMBL" id="SWLE01000014">
    <property type="protein sequence ID" value="TNM92372.1"/>
    <property type="molecule type" value="Genomic_DNA"/>
</dbReference>
<keyword evidence="2" id="KW-1185">Reference proteome</keyword>
<protein>
    <submittedName>
        <fullName evidence="1">Uncharacterized protein</fullName>
    </submittedName>
</protein>
<reference evidence="1 2" key="1">
    <citation type="submission" date="2019-04" db="EMBL/GenBank/DDBJ databases">
        <title>The sequence and de novo assembly of Takifugu bimaculatus genome using PacBio and Hi-C technologies.</title>
        <authorList>
            <person name="Xu P."/>
            <person name="Liu B."/>
            <person name="Zhou Z."/>
        </authorList>
    </citation>
    <scope>NUCLEOTIDE SEQUENCE [LARGE SCALE GENOMIC DNA]</scope>
    <source>
        <strain evidence="1">TB-2018</strain>
        <tissue evidence="1">Muscle</tissue>
    </source>
</reference>
<organism evidence="1 2">
    <name type="scientific">Takifugu bimaculatus</name>
    <dbReference type="NCBI Taxonomy" id="433685"/>
    <lineage>
        <taxon>Eukaryota</taxon>
        <taxon>Metazoa</taxon>
        <taxon>Chordata</taxon>
        <taxon>Craniata</taxon>
        <taxon>Vertebrata</taxon>
        <taxon>Euteleostomi</taxon>
        <taxon>Actinopterygii</taxon>
        <taxon>Neopterygii</taxon>
        <taxon>Teleostei</taxon>
        <taxon>Neoteleostei</taxon>
        <taxon>Acanthomorphata</taxon>
        <taxon>Eupercaria</taxon>
        <taxon>Tetraodontiformes</taxon>
        <taxon>Tetradontoidea</taxon>
        <taxon>Tetraodontidae</taxon>
        <taxon>Takifugu</taxon>
    </lineage>
</organism>
<evidence type="ECO:0000313" key="1">
    <source>
        <dbReference type="EMBL" id="TNM92372.1"/>
    </source>
</evidence>
<dbReference type="Proteomes" id="UP000516260">
    <property type="component" value="Chromosome 21"/>
</dbReference>